<feature type="region of interest" description="Disordered" evidence="1">
    <location>
        <begin position="910"/>
        <end position="943"/>
    </location>
</feature>
<evidence type="ECO:0000256" key="1">
    <source>
        <dbReference type="SAM" id="MobiDB-lite"/>
    </source>
</evidence>
<feature type="region of interest" description="Disordered" evidence="1">
    <location>
        <begin position="372"/>
        <end position="408"/>
    </location>
</feature>
<feature type="compositionally biased region" description="Low complexity" evidence="1">
    <location>
        <begin position="742"/>
        <end position="758"/>
    </location>
</feature>
<feature type="compositionally biased region" description="Polar residues" evidence="1">
    <location>
        <begin position="926"/>
        <end position="936"/>
    </location>
</feature>
<evidence type="ECO:0000313" key="2">
    <source>
        <dbReference type="EMBL" id="KAJ1965013.1"/>
    </source>
</evidence>
<feature type="region of interest" description="Disordered" evidence="1">
    <location>
        <begin position="299"/>
        <end position="357"/>
    </location>
</feature>
<feature type="region of interest" description="Disordered" evidence="1">
    <location>
        <begin position="567"/>
        <end position="594"/>
    </location>
</feature>
<feature type="compositionally biased region" description="Polar residues" evidence="1">
    <location>
        <begin position="322"/>
        <end position="332"/>
    </location>
</feature>
<dbReference type="AlphaFoldDB" id="A0A9W8APT7"/>
<feature type="region of interest" description="Disordered" evidence="1">
    <location>
        <begin position="742"/>
        <end position="777"/>
    </location>
</feature>
<name>A0A9W8APT7_9FUNG</name>
<dbReference type="Proteomes" id="UP001150925">
    <property type="component" value="Unassembled WGS sequence"/>
</dbReference>
<feature type="compositionally biased region" description="Basic residues" evidence="1">
    <location>
        <begin position="915"/>
        <end position="924"/>
    </location>
</feature>
<feature type="compositionally biased region" description="Polar residues" evidence="1">
    <location>
        <begin position="304"/>
        <end position="314"/>
    </location>
</feature>
<accession>A0A9W8APT7</accession>
<feature type="region of interest" description="Disordered" evidence="1">
    <location>
        <begin position="467"/>
        <end position="495"/>
    </location>
</feature>
<sequence>MYNNDEARHFGNMPIASLHGAKGEAHIISNRPRSGNVNNAPIPRPPDGAKLAQGDIDLSRCQKGETKCITELRMTDIKQHAVRPLRSSHHGIPPDSSIESPAQTTEASPLSSPRFLHRAKARLSWFNSKPSGQFRVLNRRSWQGDGSEPVRIISEPQPNITPLPRNFPEAPRGDPQSLTSRALSLSTTVGERLHKMKRWLSHHWTGPSTSSQMNHDKERELDELTFSNTVLNGRTTAMVGSPPGTHDGLSLTEQPIPWELPGDIFKSPILLPDTIGDETPVGELESESVCLASRDELVKEDSGIDSSHSVNSWSDGGLVANKATQTTPSRGNSRAPGDVAQPQLRPEKPSGISPRESFQRWLIPSIERIYSANGWDSPPQSSKRPLSRAPSNRFAPSEPSASKHRVALGHHTSRTACRLQVQFADNKPQLVRPPSSVGVDQTPTDSVESFLTRPTKVLSTTRFRVRQGVTKDTHSSRKNTNGPSAKPRLRLPGRSYSLRSPFTSIKISSGRVSRRIRQRARAHRSYLSFGAVGSAIWRRRPSYTRKRNAPSSQSYDQLLGFLDARDKQSSDPACRGSTKCGDSTSGPESYASGESTFLPRLPRLRFTPTFSGRTKMWGIDILKSSHSNRFSSEVRSASRRESSIDVLEQPLGGKEYTPAKADSSHEFNLANLSPGVFSSSCMAHASSSNCGSFSPTHCGSVVEDNKPKSSFTSRIQYKLRYPTGPPDATPKTTAHSYHRVVSTSSTADSSVTPVAASPRSTALSDKDRLDSSPGTPLCPLTVAKDGKEHCVKGSGELAIWESEIPTLTVRSPQVKKRAGWLAQRSQPKHRSRHSQVQSTESIATDHSLEGENTPMLPSSYDGGQDIRGYPVISPTAIDMTYTAHEPTQHFTSPTPVCMYKDEHDFVCVQPGPQPSKRRFNRPRRPSMTSLLSQRTADTAEAPAHRRTAKFLRLVSQWTQLASPRTRSRSTSAKASPAVSSASDRFTYRKKRPVSVATSQGIPKSAAYGPNPERTSFAAKRSSYPYFHLVGFPPCFMAVLPKTPLTQHNSRMSCSY</sequence>
<reference evidence="2" key="1">
    <citation type="submission" date="2022-07" db="EMBL/GenBank/DDBJ databases">
        <title>Phylogenomic reconstructions and comparative analyses of Kickxellomycotina fungi.</title>
        <authorList>
            <person name="Reynolds N.K."/>
            <person name="Stajich J.E."/>
            <person name="Barry K."/>
            <person name="Grigoriev I.V."/>
            <person name="Crous P."/>
            <person name="Smith M.E."/>
        </authorList>
    </citation>
    <scope>NUCLEOTIDE SEQUENCE</scope>
    <source>
        <strain evidence="2">RSA 1196</strain>
    </source>
</reference>
<keyword evidence="3" id="KW-1185">Reference proteome</keyword>
<feature type="compositionally biased region" description="Polar residues" evidence="1">
    <location>
        <begin position="97"/>
        <end position="111"/>
    </location>
</feature>
<feature type="region of interest" description="Disordered" evidence="1">
    <location>
        <begin position="145"/>
        <end position="165"/>
    </location>
</feature>
<gene>
    <name evidence="2" type="ORF">IWQ62_002767</name>
</gene>
<feature type="compositionally biased region" description="Low complexity" evidence="1">
    <location>
        <begin position="961"/>
        <end position="982"/>
    </location>
</feature>
<organism evidence="2 3">
    <name type="scientific">Dispira parvispora</name>
    <dbReference type="NCBI Taxonomy" id="1520584"/>
    <lineage>
        <taxon>Eukaryota</taxon>
        <taxon>Fungi</taxon>
        <taxon>Fungi incertae sedis</taxon>
        <taxon>Zoopagomycota</taxon>
        <taxon>Kickxellomycotina</taxon>
        <taxon>Dimargaritomycetes</taxon>
        <taxon>Dimargaritales</taxon>
        <taxon>Dimargaritaceae</taxon>
        <taxon>Dispira</taxon>
    </lineage>
</organism>
<dbReference type="OrthoDB" id="10422603at2759"/>
<evidence type="ECO:0000313" key="3">
    <source>
        <dbReference type="Proteomes" id="UP001150925"/>
    </source>
</evidence>
<feature type="compositionally biased region" description="Polar residues" evidence="1">
    <location>
        <begin position="580"/>
        <end position="594"/>
    </location>
</feature>
<feature type="region of interest" description="Disordered" evidence="1">
    <location>
        <begin position="961"/>
        <end position="1011"/>
    </location>
</feature>
<protein>
    <submittedName>
        <fullName evidence="2">Uncharacterized protein</fullName>
    </submittedName>
</protein>
<comment type="caution">
    <text evidence="2">The sequence shown here is derived from an EMBL/GenBank/DDBJ whole genome shotgun (WGS) entry which is preliminary data.</text>
</comment>
<feature type="region of interest" description="Disordered" evidence="1">
    <location>
        <begin position="818"/>
        <end position="864"/>
    </location>
</feature>
<dbReference type="EMBL" id="JANBPY010000638">
    <property type="protein sequence ID" value="KAJ1965013.1"/>
    <property type="molecule type" value="Genomic_DNA"/>
</dbReference>
<proteinExistence type="predicted"/>
<feature type="region of interest" description="Disordered" evidence="1">
    <location>
        <begin position="82"/>
        <end position="113"/>
    </location>
</feature>
<feature type="compositionally biased region" description="Polar residues" evidence="1">
    <location>
        <begin position="834"/>
        <end position="844"/>
    </location>
</feature>